<sequence length="254" mass="26914">MAASPGPNAPDWLTARPIAHRGLHDRAAGIPENTVAAALAAVAGGYAIECDVQPSLDGEAMVFHDAALGRLTGASEPIAARRAADLETLSVAGTSERIPTLARFLAAIGGATPLIVEIKSHHTGDLALTRRVVEVVRAQDGPVALKSFDPGIVAALREIAPGLPRGIVAETTQDDPAYATMPPATRRALSDLLHLGETRPDFLSWRVDDLPCAATHLCRLLGGLPVMTWTVRNADQRRRAGRHADQMVFEGFRP</sequence>
<dbReference type="InterPro" id="IPR017946">
    <property type="entry name" value="PLC-like_Pdiesterase_TIM-brl"/>
</dbReference>
<dbReference type="PANTHER" id="PTHR46211:SF1">
    <property type="entry name" value="GLYCEROPHOSPHODIESTER PHOSPHODIESTERASE, CYTOPLASMIC"/>
    <property type="match status" value="1"/>
</dbReference>
<feature type="domain" description="GP-PDE" evidence="1">
    <location>
        <begin position="15"/>
        <end position="254"/>
    </location>
</feature>
<dbReference type="RefSeq" id="WP_150965134.1">
    <property type="nucleotide sequence ID" value="NZ_VZZJ01000017.1"/>
</dbReference>
<name>A0A6N6MPA4_9HYPH</name>
<gene>
    <name evidence="2" type="ORF">F6X51_18400</name>
</gene>
<dbReference type="GO" id="GO:0006629">
    <property type="term" value="P:lipid metabolic process"/>
    <property type="evidence" value="ECO:0007669"/>
    <property type="project" value="InterPro"/>
</dbReference>
<comment type="caution">
    <text evidence="2">The sequence shown here is derived from an EMBL/GenBank/DDBJ whole genome shotgun (WGS) entry which is preliminary data.</text>
</comment>
<accession>A0A6N6MPA4</accession>
<protein>
    <submittedName>
        <fullName evidence="2">Glycerophosphodiester phosphodiesterase</fullName>
    </submittedName>
</protein>
<keyword evidence="3" id="KW-1185">Reference proteome</keyword>
<organism evidence="2 3">
    <name type="scientific">Methylobacterium planeticum</name>
    <dbReference type="NCBI Taxonomy" id="2615211"/>
    <lineage>
        <taxon>Bacteria</taxon>
        <taxon>Pseudomonadati</taxon>
        <taxon>Pseudomonadota</taxon>
        <taxon>Alphaproteobacteria</taxon>
        <taxon>Hyphomicrobiales</taxon>
        <taxon>Methylobacteriaceae</taxon>
        <taxon>Methylobacterium</taxon>
    </lineage>
</organism>
<dbReference type="PROSITE" id="PS51704">
    <property type="entry name" value="GP_PDE"/>
    <property type="match status" value="1"/>
</dbReference>
<dbReference type="AlphaFoldDB" id="A0A6N6MPA4"/>
<dbReference type="GO" id="GO:0008081">
    <property type="term" value="F:phosphoric diester hydrolase activity"/>
    <property type="evidence" value="ECO:0007669"/>
    <property type="project" value="InterPro"/>
</dbReference>
<evidence type="ECO:0000313" key="2">
    <source>
        <dbReference type="EMBL" id="KAB1071781.1"/>
    </source>
</evidence>
<dbReference type="SUPFAM" id="SSF51695">
    <property type="entry name" value="PLC-like phosphodiesterases"/>
    <property type="match status" value="1"/>
</dbReference>
<evidence type="ECO:0000259" key="1">
    <source>
        <dbReference type="PROSITE" id="PS51704"/>
    </source>
</evidence>
<reference evidence="2 3" key="1">
    <citation type="submission" date="2019-09" db="EMBL/GenBank/DDBJ databases">
        <title>YIM 132548 draft genome.</title>
        <authorList>
            <person name="Jiang L."/>
        </authorList>
    </citation>
    <scope>NUCLEOTIDE SEQUENCE [LARGE SCALE GENOMIC DNA]</scope>
    <source>
        <strain evidence="2 3">YIM 132548</strain>
    </source>
</reference>
<proteinExistence type="predicted"/>
<dbReference type="PANTHER" id="PTHR46211">
    <property type="entry name" value="GLYCEROPHOSPHORYL DIESTER PHOSPHODIESTERASE"/>
    <property type="match status" value="1"/>
</dbReference>
<dbReference type="InterPro" id="IPR030395">
    <property type="entry name" value="GP_PDE_dom"/>
</dbReference>
<dbReference type="Gene3D" id="3.20.20.190">
    <property type="entry name" value="Phosphatidylinositol (PI) phosphodiesterase"/>
    <property type="match status" value="1"/>
</dbReference>
<dbReference type="Pfam" id="PF03009">
    <property type="entry name" value="GDPD"/>
    <property type="match status" value="1"/>
</dbReference>
<dbReference type="Proteomes" id="UP000441523">
    <property type="component" value="Unassembled WGS sequence"/>
</dbReference>
<dbReference type="EMBL" id="VZZJ01000017">
    <property type="protein sequence ID" value="KAB1071781.1"/>
    <property type="molecule type" value="Genomic_DNA"/>
</dbReference>
<evidence type="ECO:0000313" key="3">
    <source>
        <dbReference type="Proteomes" id="UP000441523"/>
    </source>
</evidence>